<feature type="chain" id="PRO_5037698858" evidence="1">
    <location>
        <begin position="19"/>
        <end position="105"/>
    </location>
</feature>
<dbReference type="InterPro" id="IPR042230">
    <property type="entry name" value="CusF_sf"/>
</dbReference>
<dbReference type="RefSeq" id="WP_211940587.1">
    <property type="nucleotide sequence ID" value="NZ_CP073078.1"/>
</dbReference>
<dbReference type="KEGG" id="caul:KCG34_12045"/>
<reference evidence="2" key="1">
    <citation type="submission" date="2021-04" db="EMBL/GenBank/DDBJ databases">
        <title>The complete genome sequence of Caulobacter sp. S6.</title>
        <authorList>
            <person name="Tang Y."/>
            <person name="Ouyang W."/>
            <person name="Liu Q."/>
            <person name="Huang B."/>
            <person name="Guo Z."/>
            <person name="Lei P."/>
        </authorList>
    </citation>
    <scope>NUCLEOTIDE SEQUENCE</scope>
    <source>
        <strain evidence="2">S6</strain>
    </source>
</reference>
<proteinExistence type="predicted"/>
<feature type="signal peptide" evidence="1">
    <location>
        <begin position="1"/>
        <end position="18"/>
    </location>
</feature>
<protein>
    <submittedName>
        <fullName evidence="2">Copper-binding protein</fullName>
    </submittedName>
</protein>
<evidence type="ECO:0000313" key="2">
    <source>
        <dbReference type="EMBL" id="QUD90537.1"/>
    </source>
</evidence>
<keyword evidence="1" id="KW-0732">Signal</keyword>
<evidence type="ECO:0000313" key="3">
    <source>
        <dbReference type="Proteomes" id="UP000676409"/>
    </source>
</evidence>
<organism evidence="2 3">
    <name type="scientific">Phenylobacterium montanum</name>
    <dbReference type="NCBI Taxonomy" id="2823693"/>
    <lineage>
        <taxon>Bacteria</taxon>
        <taxon>Pseudomonadati</taxon>
        <taxon>Pseudomonadota</taxon>
        <taxon>Alphaproteobacteria</taxon>
        <taxon>Caulobacterales</taxon>
        <taxon>Caulobacteraceae</taxon>
        <taxon>Phenylobacterium</taxon>
    </lineage>
</organism>
<evidence type="ECO:0000256" key="1">
    <source>
        <dbReference type="SAM" id="SignalP"/>
    </source>
</evidence>
<sequence>MKLPFALLALLAAGPAFAQTMPDTPASSTQQPAAATAEGVGQIKSIDAKGGTLTIHHGPIAALGWPAMTMTFKASREALQTAKAGQTVKFTLNTPENEVVAVQAQ</sequence>
<dbReference type="Pfam" id="PF11604">
    <property type="entry name" value="CusF_Ec"/>
    <property type="match status" value="1"/>
</dbReference>
<keyword evidence="3" id="KW-1185">Reference proteome</keyword>
<dbReference type="EMBL" id="CP073078">
    <property type="protein sequence ID" value="QUD90537.1"/>
    <property type="molecule type" value="Genomic_DNA"/>
</dbReference>
<accession>A0A975G4T2</accession>
<dbReference type="AlphaFoldDB" id="A0A975G4T2"/>
<dbReference type="Proteomes" id="UP000676409">
    <property type="component" value="Chromosome"/>
</dbReference>
<gene>
    <name evidence="2" type="ORF">KCG34_12045</name>
</gene>
<dbReference type="Gene3D" id="2.40.50.320">
    <property type="entry name" value="Copper binding periplasmic protein CusF"/>
    <property type="match status" value="1"/>
</dbReference>
<dbReference type="InterPro" id="IPR021647">
    <property type="entry name" value="CusF_Ec"/>
</dbReference>
<name>A0A975G4T2_9CAUL</name>